<dbReference type="GO" id="GO:0005737">
    <property type="term" value="C:cytoplasm"/>
    <property type="evidence" value="ECO:0007669"/>
    <property type="project" value="UniProtKB-SubCell"/>
</dbReference>
<keyword evidence="2 6" id="KW-0819">tRNA processing</keyword>
<dbReference type="AlphaFoldDB" id="A0ABD5RX86"/>
<dbReference type="GO" id="GO:0004526">
    <property type="term" value="F:ribonuclease P activity"/>
    <property type="evidence" value="ECO:0007669"/>
    <property type="project" value="UniProtKB-UniRule"/>
</dbReference>
<dbReference type="GO" id="GO:0001682">
    <property type="term" value="P:tRNA 5'-leader removal"/>
    <property type="evidence" value="ECO:0007669"/>
    <property type="project" value="UniProtKB-UniRule"/>
</dbReference>
<comment type="caution">
    <text evidence="8">The sequence shown here is derived from an EMBL/GenBank/DDBJ whole genome shotgun (WGS) entry which is preliminary data.</text>
</comment>
<dbReference type="GO" id="GO:0030677">
    <property type="term" value="C:ribonuclease P complex"/>
    <property type="evidence" value="ECO:0007669"/>
    <property type="project" value="UniProtKB-UniRule"/>
</dbReference>
<accession>A0ABD5RX86</accession>
<comment type="function">
    <text evidence="6">Part of ribonuclease P, a protein complex that generates mature tRNA molecules by cleaving their 5'-ends.</text>
</comment>
<dbReference type="InterPro" id="IPR023538">
    <property type="entry name" value="RNP1"/>
</dbReference>
<protein>
    <recommendedName>
        <fullName evidence="6">Ribonuclease P protein component 1</fullName>
        <shortName evidence="6">RNase P component 1</shortName>
        <ecNumber evidence="6">3.1.26.5</ecNumber>
    </recommendedName>
    <alternativeName>
        <fullName evidence="6">Rpp29</fullName>
    </alternativeName>
</protein>
<evidence type="ECO:0000256" key="2">
    <source>
        <dbReference type="ARBA" id="ARBA00022694"/>
    </source>
</evidence>
<feature type="compositionally biased region" description="Basic and acidic residues" evidence="7">
    <location>
        <begin position="97"/>
        <end position="113"/>
    </location>
</feature>
<keyword evidence="5 6" id="KW-0378">Hydrolase</keyword>
<evidence type="ECO:0000313" key="9">
    <source>
        <dbReference type="Proteomes" id="UP001596328"/>
    </source>
</evidence>
<feature type="region of interest" description="Disordered" evidence="7">
    <location>
        <begin position="72"/>
        <end position="139"/>
    </location>
</feature>
<feature type="region of interest" description="Disordered" evidence="7">
    <location>
        <begin position="149"/>
        <end position="168"/>
    </location>
</feature>
<keyword evidence="4 6" id="KW-0255">Endonuclease</keyword>
<evidence type="ECO:0000256" key="1">
    <source>
        <dbReference type="ARBA" id="ARBA00022490"/>
    </source>
</evidence>
<evidence type="ECO:0000256" key="4">
    <source>
        <dbReference type="ARBA" id="ARBA00022759"/>
    </source>
</evidence>
<dbReference type="Gene3D" id="2.30.30.210">
    <property type="entry name" value="Ribonuclease P/MRP, subunit p29"/>
    <property type="match status" value="1"/>
</dbReference>
<keyword evidence="1 6" id="KW-0963">Cytoplasm</keyword>
<dbReference type="InterPro" id="IPR002730">
    <property type="entry name" value="Rpp29/RNP1"/>
</dbReference>
<evidence type="ECO:0000256" key="3">
    <source>
        <dbReference type="ARBA" id="ARBA00022722"/>
    </source>
</evidence>
<comment type="subcellular location">
    <subcellularLocation>
        <location evidence="6">Cytoplasm</location>
    </subcellularLocation>
</comment>
<gene>
    <name evidence="6" type="primary">rnp1</name>
    <name evidence="8" type="ORF">ACFQE1_06610</name>
</gene>
<evidence type="ECO:0000256" key="7">
    <source>
        <dbReference type="SAM" id="MobiDB-lite"/>
    </source>
</evidence>
<reference evidence="8 9" key="1">
    <citation type="journal article" date="2019" name="Int. J. Syst. Evol. Microbiol.">
        <title>The Global Catalogue of Microorganisms (GCM) 10K type strain sequencing project: providing services to taxonomists for standard genome sequencing and annotation.</title>
        <authorList>
            <consortium name="The Broad Institute Genomics Platform"/>
            <consortium name="The Broad Institute Genome Sequencing Center for Infectious Disease"/>
            <person name="Wu L."/>
            <person name="Ma J."/>
        </authorList>
    </citation>
    <scope>NUCLEOTIDE SEQUENCE [LARGE SCALE GENOMIC DNA]</scope>
    <source>
        <strain evidence="8 9">NBRC 111368</strain>
    </source>
</reference>
<dbReference type="EC" id="3.1.26.5" evidence="6"/>
<organism evidence="8 9">
    <name type="scientific">Halobium palmae</name>
    <dbReference type="NCBI Taxonomy" id="1776492"/>
    <lineage>
        <taxon>Archaea</taxon>
        <taxon>Methanobacteriati</taxon>
        <taxon>Methanobacteriota</taxon>
        <taxon>Stenosarchaea group</taxon>
        <taxon>Halobacteria</taxon>
        <taxon>Halobacteriales</taxon>
        <taxon>Haloferacaceae</taxon>
        <taxon>Halobium</taxon>
    </lineage>
</organism>
<sequence>MSLTPETLTRHELNGLPARVVDADNPDLVGIAGRVVVETQGTLHVDDGSRVRQVPKRGTAFEFELVDGDGIEVGRDADTACSASETAGDRPAATDEAAERRKASGSTFKRESETPGVRPGQSGSTDDGSREGDATRDCENVVYVTVDGATLLSRPAHRTEVTGDSRWR</sequence>
<dbReference type="SUPFAM" id="SSF101744">
    <property type="entry name" value="Rof/RNase P subunit-like"/>
    <property type="match status" value="1"/>
</dbReference>
<feature type="compositionally biased region" description="Basic and acidic residues" evidence="7">
    <location>
        <begin position="127"/>
        <end position="139"/>
    </location>
</feature>
<dbReference type="HAMAP" id="MF_00754">
    <property type="entry name" value="RNase_P_1"/>
    <property type="match status" value="1"/>
</dbReference>
<comment type="catalytic activity">
    <reaction evidence="6">
        <text>Endonucleolytic cleavage of RNA, removing 5'-extranucleotides from tRNA precursor.</text>
        <dbReference type="EC" id="3.1.26.5"/>
    </reaction>
</comment>
<dbReference type="SMART" id="SM00538">
    <property type="entry name" value="POP4"/>
    <property type="match status" value="1"/>
</dbReference>
<dbReference type="InterPro" id="IPR023534">
    <property type="entry name" value="Rof/RNase_P-like"/>
</dbReference>
<name>A0ABD5RX86_9EURY</name>
<keyword evidence="3 6" id="KW-0540">Nuclease</keyword>
<evidence type="ECO:0000256" key="5">
    <source>
        <dbReference type="ARBA" id="ARBA00022801"/>
    </source>
</evidence>
<comment type="subunit">
    <text evidence="6">Consists of a catalytic RNA component and at least 4-5 protein subunits.</text>
</comment>
<feature type="compositionally biased region" description="Basic and acidic residues" evidence="7">
    <location>
        <begin position="157"/>
        <end position="168"/>
    </location>
</feature>
<evidence type="ECO:0000256" key="6">
    <source>
        <dbReference type="HAMAP-Rule" id="MF_00754"/>
    </source>
</evidence>
<dbReference type="Proteomes" id="UP001596328">
    <property type="component" value="Unassembled WGS sequence"/>
</dbReference>
<comment type="similarity">
    <text evidence="6">Belongs to the eukaryotic/archaeal RNase P protein component 1 family.</text>
</comment>
<evidence type="ECO:0000313" key="8">
    <source>
        <dbReference type="EMBL" id="MFC6724049.1"/>
    </source>
</evidence>
<dbReference type="EMBL" id="JBHSWU010000093">
    <property type="protein sequence ID" value="MFC6724049.1"/>
    <property type="molecule type" value="Genomic_DNA"/>
</dbReference>
<dbReference type="InterPro" id="IPR036980">
    <property type="entry name" value="RNase_P/MRP_Rpp29_sf"/>
</dbReference>
<proteinExistence type="inferred from homology"/>
<dbReference type="Pfam" id="PF01868">
    <property type="entry name" value="RNase_P-MRP_p29"/>
    <property type="match status" value="1"/>
</dbReference>
<keyword evidence="9" id="KW-1185">Reference proteome</keyword>